<feature type="transmembrane region" description="Helical" evidence="3">
    <location>
        <begin position="855"/>
        <end position="875"/>
    </location>
</feature>
<feature type="non-terminal residue" evidence="4">
    <location>
        <position position="1347"/>
    </location>
</feature>
<evidence type="ECO:0000256" key="3">
    <source>
        <dbReference type="SAM" id="Phobius"/>
    </source>
</evidence>
<feature type="transmembrane region" description="Helical" evidence="3">
    <location>
        <begin position="942"/>
        <end position="961"/>
    </location>
</feature>
<dbReference type="InParanoid" id="A0A2R5GW39"/>
<feature type="compositionally biased region" description="Low complexity" evidence="2">
    <location>
        <begin position="654"/>
        <end position="665"/>
    </location>
</feature>
<feature type="transmembrane region" description="Helical" evidence="3">
    <location>
        <begin position="676"/>
        <end position="694"/>
    </location>
</feature>
<reference evidence="4 5" key="1">
    <citation type="submission" date="2017-12" db="EMBL/GenBank/DDBJ databases">
        <title>Sequencing, de novo assembly and annotation of complete genome of a new Thraustochytrid species, strain FCC1311.</title>
        <authorList>
            <person name="Sedici K."/>
            <person name="Godart F."/>
            <person name="Aiese Cigliano R."/>
            <person name="Sanseverino W."/>
            <person name="Barakat M."/>
            <person name="Ortet P."/>
            <person name="Marechal E."/>
            <person name="Cagnac O."/>
            <person name="Amato A."/>
        </authorList>
    </citation>
    <scope>NUCLEOTIDE SEQUENCE [LARGE SCALE GENOMIC DNA]</scope>
</reference>
<evidence type="ECO:0000256" key="2">
    <source>
        <dbReference type="SAM" id="MobiDB-lite"/>
    </source>
</evidence>
<dbReference type="Proteomes" id="UP000241890">
    <property type="component" value="Unassembled WGS sequence"/>
</dbReference>
<feature type="transmembrane region" description="Helical" evidence="3">
    <location>
        <begin position="517"/>
        <end position="539"/>
    </location>
</feature>
<keyword evidence="3" id="KW-0812">Transmembrane</keyword>
<accession>A0A2R5GW39</accession>
<sequence>MAWHGCGMQPAPPRRPATRQLEEWSSESDTQRKGQSRVIHILRLVVEVPRALVVVLLRGFFVPLFWLVSIYFSVKFGIDGVCAQDTLLGANLTCASIGEEAQNQGVTDVLWMGSCTALEDIRDLLEESGYLERTSFLDLIVRNNIRDMSIPEALARTTKCYDWGSKIIFYCWNAIILLTAFLFPRLLGVYLHATKEAKFRRPIQDLATRLVWDKYFGNGGRKRGQIAKPEPKTWKSLRKSLQIFQNETGQEAPLSHRGKWYILRDILQPSRPYAVGTQKLAPQSLAKLVNLVEPEEPENENEIADEDGANDEVADAARERDFESEILLARNRVDEVEQDTKALYEELNSAFDEYRHAREGPHPDHASTIAQANEALDFARSQFHDATTELREAQKSLEDLYEKRRQYGVKLKSERDKGKRPSVIMQAVIQAVESEERTWTFKQWLRGVWSILWNGHGFSSQNHTPSAVAPQPEEESGNILSAEVRHKDEEDGPSKQNTWEEQATEYAKQVVARWEKLAFIGLVFSWIALFVYIVTLIAWPGANDIMATLGKSVSDSIAASPDCARLSDIVANRIVAFGGECVETETIRSPEDYKWPAFVALLVACMGSVIGILVWKFASPEVGSSVPSAPPTMATLTPAPTQFPTRAPTPNPTFSPTNAPTAPTTPAPTEAGLDDYQIATIAAGVVVFLILLGARRHISRFLVGFAKGATSAAATGAHHMALFLSGLGNGIMLVLSILFDITSHALESLWQRVIWAGGGIVGLVSKMWQRTVSTVAMTWNALVGVVKGLWFGIVRLTTWAWNTLTSVVSRTWKFLIRLVERIWTTFTYVVARVWFSFVSGVAFVWKGFVHVVTRVWETVVGAVACVWLTIVRVVSGTWKAFIGGVEMLWNALCFVVEAIWKGIVAVIAGIWKVFTGSIVLLCTAFGKGVVMVWTPIDRFFGITAWIPASILSSLTGAARGIQRAWKALIKTITSVWKTFYQSVATARDTVVRIVSKSWKGIVSFVSSAWNTLVDGVKMVWRNIYKFVSFSWLGLVFILSSAWGHLVSGVVFVWNGLVKLVKATWNTLVWAIKSTWFFLVNIVTTVWSLLVSIVTKTWFSIVFVVTKTWQALVKTVAFVWKTFVQVVTGTAQAIKWIWTTCVAAIVGAWKTLVRVVSLTRTVITSAATLIAKNTLWAGTTCALGVVRTWTRIKKLASWTRKRLVQGALRLWKLAKTVGTLVAKALIYIVIGIPLAILVCALAVGSVALGVAVLLVAGASAIAIGVPLGVIFFIAKGVQRLVQKLAQGFRALHNIVVSHLPSRCELCALEFHRYRRWYRCPDHYCRTHRFRVDTKISQCPECNGQQLCN</sequence>
<feature type="transmembrane region" description="Helical" evidence="3">
    <location>
        <begin position="887"/>
        <end position="911"/>
    </location>
</feature>
<gene>
    <name evidence="4" type="ORF">FCC1311_112702</name>
</gene>
<evidence type="ECO:0000313" key="4">
    <source>
        <dbReference type="EMBL" id="GBG35047.1"/>
    </source>
</evidence>
<keyword evidence="3" id="KW-1133">Transmembrane helix</keyword>
<name>A0A2R5GW39_9STRA</name>
<feature type="transmembrane region" description="Helical" evidence="3">
    <location>
        <begin position="918"/>
        <end position="936"/>
    </location>
</feature>
<feature type="transmembrane region" description="Helical" evidence="3">
    <location>
        <begin position="1073"/>
        <end position="1093"/>
    </location>
</feature>
<keyword evidence="1" id="KW-0175">Coiled coil</keyword>
<protein>
    <submittedName>
        <fullName evidence="4">Uncharacterized protein</fullName>
    </submittedName>
</protein>
<feature type="region of interest" description="Disordered" evidence="2">
    <location>
        <begin position="641"/>
        <end position="665"/>
    </location>
</feature>
<feature type="transmembrane region" description="Helical" evidence="3">
    <location>
        <begin position="1249"/>
        <end position="1273"/>
    </location>
</feature>
<feature type="region of interest" description="Disordered" evidence="2">
    <location>
        <begin position="1"/>
        <end position="29"/>
    </location>
</feature>
<feature type="transmembrane region" description="Helical" evidence="3">
    <location>
        <begin position="822"/>
        <end position="843"/>
    </location>
</feature>
<feature type="transmembrane region" description="Helical" evidence="3">
    <location>
        <begin position="167"/>
        <end position="191"/>
    </location>
</feature>
<evidence type="ECO:0000256" key="1">
    <source>
        <dbReference type="SAM" id="Coils"/>
    </source>
</evidence>
<feature type="coiled-coil region" evidence="1">
    <location>
        <begin position="319"/>
        <end position="410"/>
    </location>
</feature>
<feature type="transmembrane region" description="Helical" evidence="3">
    <location>
        <begin position="749"/>
        <end position="768"/>
    </location>
</feature>
<comment type="caution">
    <text evidence="4">The sequence shown here is derived from an EMBL/GenBank/DDBJ whole genome shotgun (WGS) entry which is preliminary data.</text>
</comment>
<keyword evidence="5" id="KW-1185">Reference proteome</keyword>
<feature type="transmembrane region" description="Helical" evidence="3">
    <location>
        <begin position="780"/>
        <end position="802"/>
    </location>
</feature>
<proteinExistence type="predicted"/>
<dbReference type="EMBL" id="BEYU01000266">
    <property type="protein sequence ID" value="GBG35047.1"/>
    <property type="molecule type" value="Genomic_DNA"/>
</dbReference>
<feature type="transmembrane region" description="Helical" evidence="3">
    <location>
        <begin position="721"/>
        <end position="743"/>
    </location>
</feature>
<keyword evidence="3" id="KW-0472">Membrane</keyword>
<feature type="transmembrane region" description="Helical" evidence="3">
    <location>
        <begin position="1223"/>
        <end position="1243"/>
    </location>
</feature>
<organism evidence="4 5">
    <name type="scientific">Hondaea fermentalgiana</name>
    <dbReference type="NCBI Taxonomy" id="2315210"/>
    <lineage>
        <taxon>Eukaryota</taxon>
        <taxon>Sar</taxon>
        <taxon>Stramenopiles</taxon>
        <taxon>Bigyra</taxon>
        <taxon>Labyrinthulomycetes</taxon>
        <taxon>Thraustochytrida</taxon>
        <taxon>Thraustochytriidae</taxon>
        <taxon>Hondaea</taxon>
    </lineage>
</organism>
<feature type="transmembrane region" description="Helical" evidence="3">
    <location>
        <begin position="1026"/>
        <end position="1053"/>
    </location>
</feature>
<feature type="transmembrane region" description="Helical" evidence="3">
    <location>
        <begin position="597"/>
        <end position="618"/>
    </location>
</feature>
<feature type="transmembrane region" description="Helical" evidence="3">
    <location>
        <begin position="51"/>
        <end position="74"/>
    </location>
</feature>
<evidence type="ECO:0000313" key="5">
    <source>
        <dbReference type="Proteomes" id="UP000241890"/>
    </source>
</evidence>